<gene>
    <name evidence="2" type="ORF">Celaphus_00009622</name>
</gene>
<feature type="region of interest" description="Disordered" evidence="1">
    <location>
        <begin position="56"/>
        <end position="79"/>
    </location>
</feature>
<protein>
    <submittedName>
        <fullName evidence="2">Uncharacterized protein</fullName>
    </submittedName>
</protein>
<dbReference type="EMBL" id="MKHE01000034">
    <property type="protein sequence ID" value="OWJ99096.1"/>
    <property type="molecule type" value="Genomic_DNA"/>
</dbReference>
<keyword evidence="3" id="KW-1185">Reference proteome</keyword>
<organism evidence="2 3">
    <name type="scientific">Cervus elaphus hippelaphus</name>
    <name type="common">European red deer</name>
    <dbReference type="NCBI Taxonomy" id="46360"/>
    <lineage>
        <taxon>Eukaryota</taxon>
        <taxon>Metazoa</taxon>
        <taxon>Chordata</taxon>
        <taxon>Craniata</taxon>
        <taxon>Vertebrata</taxon>
        <taxon>Euteleostomi</taxon>
        <taxon>Mammalia</taxon>
        <taxon>Eutheria</taxon>
        <taxon>Laurasiatheria</taxon>
        <taxon>Artiodactyla</taxon>
        <taxon>Ruminantia</taxon>
        <taxon>Pecora</taxon>
        <taxon>Cervidae</taxon>
        <taxon>Cervinae</taxon>
        <taxon>Cervus</taxon>
    </lineage>
</organism>
<evidence type="ECO:0000256" key="1">
    <source>
        <dbReference type="SAM" id="MobiDB-lite"/>
    </source>
</evidence>
<dbReference type="AlphaFoldDB" id="A0A212BZH2"/>
<accession>A0A212BZH2</accession>
<sequence length="79" mass="8267">MCPGDALGHMRRCRPTLQPPASPPDCDLTRAPPTRCVLGPNLKSSLLVRVPLLVGPNQGSMEGGQLTVPTSGSFQSGSR</sequence>
<proteinExistence type="predicted"/>
<reference evidence="2 3" key="1">
    <citation type="journal article" date="2018" name="Mol. Genet. Genomics">
        <title>The red deer Cervus elaphus genome CerEla1.0: sequencing, annotating, genes, and chromosomes.</title>
        <authorList>
            <person name="Bana N.A."/>
            <person name="Nyiri A."/>
            <person name="Nagy J."/>
            <person name="Frank K."/>
            <person name="Nagy T."/>
            <person name="Steger V."/>
            <person name="Schiller M."/>
            <person name="Lakatos P."/>
            <person name="Sugar L."/>
            <person name="Horn P."/>
            <person name="Barta E."/>
            <person name="Orosz L."/>
        </authorList>
    </citation>
    <scope>NUCLEOTIDE SEQUENCE [LARGE SCALE GENOMIC DNA]</scope>
    <source>
        <strain evidence="2">Hungarian</strain>
    </source>
</reference>
<name>A0A212BZH2_CEREH</name>
<dbReference type="Proteomes" id="UP000242450">
    <property type="component" value="Chromosome X"/>
</dbReference>
<feature type="compositionally biased region" description="Polar residues" evidence="1">
    <location>
        <begin position="67"/>
        <end position="79"/>
    </location>
</feature>
<evidence type="ECO:0000313" key="2">
    <source>
        <dbReference type="EMBL" id="OWJ99096.1"/>
    </source>
</evidence>
<feature type="region of interest" description="Disordered" evidence="1">
    <location>
        <begin position="1"/>
        <end position="26"/>
    </location>
</feature>
<comment type="caution">
    <text evidence="2">The sequence shown here is derived from an EMBL/GenBank/DDBJ whole genome shotgun (WGS) entry which is preliminary data.</text>
</comment>
<evidence type="ECO:0000313" key="3">
    <source>
        <dbReference type="Proteomes" id="UP000242450"/>
    </source>
</evidence>